<feature type="region of interest" description="Disordered" evidence="1">
    <location>
        <begin position="345"/>
        <end position="372"/>
    </location>
</feature>
<organism evidence="2">
    <name type="scientific">Corethron hystrix</name>
    <dbReference type="NCBI Taxonomy" id="216773"/>
    <lineage>
        <taxon>Eukaryota</taxon>
        <taxon>Sar</taxon>
        <taxon>Stramenopiles</taxon>
        <taxon>Ochrophyta</taxon>
        <taxon>Bacillariophyta</taxon>
        <taxon>Coscinodiscophyceae</taxon>
        <taxon>Corethrophycidae</taxon>
        <taxon>Corethrales</taxon>
        <taxon>Corethraceae</taxon>
        <taxon>Corethron</taxon>
    </lineage>
</organism>
<feature type="compositionally biased region" description="Basic and acidic residues" evidence="1">
    <location>
        <begin position="26"/>
        <end position="36"/>
    </location>
</feature>
<accession>A0A7S1BAS3</accession>
<protein>
    <submittedName>
        <fullName evidence="2">Uncharacterized protein</fullName>
    </submittedName>
</protein>
<dbReference type="EMBL" id="HBFR01010313">
    <property type="protein sequence ID" value="CAD8880284.1"/>
    <property type="molecule type" value="Transcribed_RNA"/>
</dbReference>
<feature type="region of interest" description="Disordered" evidence="1">
    <location>
        <begin position="1"/>
        <end position="46"/>
    </location>
</feature>
<name>A0A7S1BAS3_9STRA</name>
<evidence type="ECO:0000256" key="1">
    <source>
        <dbReference type="SAM" id="MobiDB-lite"/>
    </source>
</evidence>
<gene>
    <name evidence="2" type="ORF">CHYS00102_LOCUS7469</name>
</gene>
<dbReference type="AlphaFoldDB" id="A0A7S1BAS3"/>
<sequence>MFANNSNNSRNDEHDTDPAADAQNDGADKTNSRMESQRGPSSQESHVLSLLANQRAAVKTLRNADWDGFLKKFVPADEEEDKRRYASFRTSCSLLPPCGKKMRCFGSLNEFSVGVIFSLPNYTDDVEEQDAIESTKTWIWPSGYAAKTEFNLDHRGNLINGRDEARVSLNSLKSNNNQYTDPNSDGYEIGGRFVKGGLETVPYNELLLRVGGGPQASGHDDDSDGENVPPFVPTYADGVGLPIGLFVRTASYGHLMAMLRARSRMLARLSNPDNGERDAGQRLKGLPLFFINPEEGATVLTLELQNELLHTVAKELNPFQNPSIATKVRDGRKEAMQQKLEELLDLNEIQGKQEDADGRDDEGGENKKMNVTSPRLTDEELARIAGGFGATDESVASLLMRALQHDEHDKVEAATTDLPNPEEPGHLQSVVNEGLTAAVRANDFHTGRQLLILYTLVASHGEKRKSLRTRKAGSEDGSAEDSQPTPIAPKNMEIPTPTPPPVGASEPPEAGPFSVGYDDGSSPLLLSPDAVHTHPPPPPLDTDRLRSATNSDGLLAVLGAAATLRSMQDGGARRRASEVVEAVEEWVAQGEKDVAFRVASWRDLRAAHHDLKIATDNKSSMMSFIGNKAILNRKKFAMHLQEVISTVDFGGFSFITEINGMLAAMNTPCLRLELLQYILGLDNRYSVAHVKRSVELAATCMQISANSTILETTEVEEGKDASS</sequence>
<feature type="compositionally biased region" description="Basic residues" evidence="1">
    <location>
        <begin position="462"/>
        <end position="471"/>
    </location>
</feature>
<proteinExistence type="predicted"/>
<feature type="region of interest" description="Disordered" evidence="1">
    <location>
        <begin position="462"/>
        <end position="547"/>
    </location>
</feature>
<evidence type="ECO:0000313" key="2">
    <source>
        <dbReference type="EMBL" id="CAD8880284.1"/>
    </source>
</evidence>
<reference evidence="2" key="1">
    <citation type="submission" date="2021-01" db="EMBL/GenBank/DDBJ databases">
        <authorList>
            <person name="Corre E."/>
            <person name="Pelletier E."/>
            <person name="Niang G."/>
            <person name="Scheremetjew M."/>
            <person name="Finn R."/>
            <person name="Kale V."/>
            <person name="Holt S."/>
            <person name="Cochrane G."/>
            <person name="Meng A."/>
            <person name="Brown T."/>
            <person name="Cohen L."/>
        </authorList>
    </citation>
    <scope>NUCLEOTIDE SEQUENCE</scope>
    <source>
        <strain evidence="2">308</strain>
    </source>
</reference>